<dbReference type="Pfam" id="PF00248">
    <property type="entry name" value="Aldo_ket_red"/>
    <property type="match status" value="1"/>
</dbReference>
<proteinExistence type="predicted"/>
<evidence type="ECO:0000259" key="2">
    <source>
        <dbReference type="Pfam" id="PF00248"/>
    </source>
</evidence>
<dbReference type="EMBL" id="BMKW01000018">
    <property type="protein sequence ID" value="GGJ40125.1"/>
    <property type="molecule type" value="Genomic_DNA"/>
</dbReference>
<organism evidence="3 4">
    <name type="scientific">Neoroseomonas lacus</name>
    <dbReference type="NCBI Taxonomy" id="287609"/>
    <lineage>
        <taxon>Bacteria</taxon>
        <taxon>Pseudomonadati</taxon>
        <taxon>Pseudomonadota</taxon>
        <taxon>Alphaproteobacteria</taxon>
        <taxon>Acetobacterales</taxon>
        <taxon>Acetobacteraceae</taxon>
        <taxon>Neoroseomonas</taxon>
    </lineage>
</organism>
<dbReference type="Proteomes" id="UP000661507">
    <property type="component" value="Unassembled WGS sequence"/>
</dbReference>
<evidence type="ECO:0000313" key="3">
    <source>
        <dbReference type="EMBL" id="GGJ40125.1"/>
    </source>
</evidence>
<gene>
    <name evidence="3" type="ORF">GCM10011320_54690</name>
</gene>
<protein>
    <submittedName>
        <fullName evidence="3">Oxidoreductase</fullName>
    </submittedName>
</protein>
<dbReference type="AlphaFoldDB" id="A0A917NY61"/>
<keyword evidence="4" id="KW-1185">Reference proteome</keyword>
<dbReference type="PANTHER" id="PTHR43625">
    <property type="entry name" value="AFLATOXIN B1 ALDEHYDE REDUCTASE"/>
    <property type="match status" value="1"/>
</dbReference>
<dbReference type="GO" id="GO:0005737">
    <property type="term" value="C:cytoplasm"/>
    <property type="evidence" value="ECO:0007669"/>
    <property type="project" value="TreeGrafter"/>
</dbReference>
<dbReference type="PANTHER" id="PTHR43625:SF40">
    <property type="entry name" value="ALDO-KETO REDUCTASE YAKC [NADP(+)]"/>
    <property type="match status" value="1"/>
</dbReference>
<reference evidence="3" key="1">
    <citation type="journal article" date="2014" name="Int. J. Syst. Evol. Microbiol.">
        <title>Complete genome sequence of Corynebacterium casei LMG S-19264T (=DSM 44701T), isolated from a smear-ripened cheese.</title>
        <authorList>
            <consortium name="US DOE Joint Genome Institute (JGI-PGF)"/>
            <person name="Walter F."/>
            <person name="Albersmeier A."/>
            <person name="Kalinowski J."/>
            <person name="Ruckert C."/>
        </authorList>
    </citation>
    <scope>NUCLEOTIDE SEQUENCE</scope>
    <source>
        <strain evidence="3">CGMCC 1.3617</strain>
    </source>
</reference>
<evidence type="ECO:0000256" key="1">
    <source>
        <dbReference type="ARBA" id="ARBA00023002"/>
    </source>
</evidence>
<dbReference type="InterPro" id="IPR036812">
    <property type="entry name" value="NAD(P)_OxRdtase_dom_sf"/>
</dbReference>
<dbReference type="InterPro" id="IPR050791">
    <property type="entry name" value="Aldo-Keto_reductase"/>
</dbReference>
<sequence length="332" mass="34348">MSFTTPRRLGDRDHFPIGLGCMGMSDFYGPADEATSLATIHAALEAGVTYVDTGDFYGSGHNEMLLGRALAGRRDQAFVAVKFGALRDPAGGFVGFDARPASIRNFLAMTLKRLGTDHVDLYMPARVPADVPIEEVAGAIGDLIRAGWVRHFGLSEAGAASIARAHAVTPVAALQIEYGLLSRSIETSGVLDACRTYGIPITAYGVLGRGLIGGSKVSGAADFRAHSPRFAGDNLARNTALAEALAAAAAHFGATPAQAAIAWVLSRGPDILPLVGARRPDRLAEALGTLALDLPAAAIAAFEAAIPAGAAAGDRYAAEQMAMLDSERPPAA</sequence>
<dbReference type="InterPro" id="IPR023210">
    <property type="entry name" value="NADP_OxRdtase_dom"/>
</dbReference>
<reference evidence="3" key="2">
    <citation type="submission" date="2020-09" db="EMBL/GenBank/DDBJ databases">
        <authorList>
            <person name="Sun Q."/>
            <person name="Zhou Y."/>
        </authorList>
    </citation>
    <scope>NUCLEOTIDE SEQUENCE</scope>
    <source>
        <strain evidence="3">CGMCC 1.3617</strain>
    </source>
</reference>
<dbReference type="RefSeq" id="WP_188972862.1">
    <property type="nucleotide sequence ID" value="NZ_BMKW01000018.1"/>
</dbReference>
<feature type="domain" description="NADP-dependent oxidoreductase" evidence="2">
    <location>
        <begin position="16"/>
        <end position="305"/>
    </location>
</feature>
<dbReference type="GO" id="GO:0016491">
    <property type="term" value="F:oxidoreductase activity"/>
    <property type="evidence" value="ECO:0007669"/>
    <property type="project" value="UniProtKB-KW"/>
</dbReference>
<dbReference type="SUPFAM" id="SSF51430">
    <property type="entry name" value="NAD(P)-linked oxidoreductase"/>
    <property type="match status" value="1"/>
</dbReference>
<dbReference type="Gene3D" id="3.20.20.100">
    <property type="entry name" value="NADP-dependent oxidoreductase domain"/>
    <property type="match status" value="1"/>
</dbReference>
<comment type="caution">
    <text evidence="3">The sequence shown here is derived from an EMBL/GenBank/DDBJ whole genome shotgun (WGS) entry which is preliminary data.</text>
</comment>
<name>A0A917NY61_9PROT</name>
<evidence type="ECO:0000313" key="4">
    <source>
        <dbReference type="Proteomes" id="UP000661507"/>
    </source>
</evidence>
<keyword evidence="1" id="KW-0560">Oxidoreductase</keyword>
<accession>A0A917NY61</accession>